<dbReference type="EMBL" id="SLXQ01000006">
    <property type="protein sequence ID" value="TCP52050.1"/>
    <property type="molecule type" value="Genomic_DNA"/>
</dbReference>
<dbReference type="PANTHER" id="PTHR10434:SF55">
    <property type="entry name" value="POSSIBLE ACYLTRANSFERASE"/>
    <property type="match status" value="1"/>
</dbReference>
<dbReference type="OrthoDB" id="9806008at2"/>
<dbReference type="PANTHER" id="PTHR10434">
    <property type="entry name" value="1-ACYL-SN-GLYCEROL-3-PHOSPHATE ACYLTRANSFERASE"/>
    <property type="match status" value="1"/>
</dbReference>
<name>A0A4R2QQN4_9PSEU</name>
<evidence type="ECO:0000256" key="4">
    <source>
        <dbReference type="SAM" id="Phobius"/>
    </source>
</evidence>
<gene>
    <name evidence="6" type="ORF">EV191_106214</name>
</gene>
<evidence type="ECO:0000313" key="6">
    <source>
        <dbReference type="EMBL" id="TCP52050.1"/>
    </source>
</evidence>
<dbReference type="InterPro" id="IPR002123">
    <property type="entry name" value="Plipid/glycerol_acylTrfase"/>
</dbReference>
<feature type="domain" description="Phospholipid/glycerol acyltransferase" evidence="5">
    <location>
        <begin position="41"/>
        <end position="159"/>
    </location>
</feature>
<keyword evidence="4" id="KW-1133">Transmembrane helix</keyword>
<accession>A0A4R2QQN4</accession>
<feature type="transmembrane region" description="Helical" evidence="4">
    <location>
        <begin position="7"/>
        <end position="25"/>
    </location>
</feature>
<feature type="region of interest" description="Disordered" evidence="3">
    <location>
        <begin position="221"/>
        <end position="262"/>
    </location>
</feature>
<keyword evidence="4" id="KW-0812">Transmembrane</keyword>
<reference evidence="6 7" key="1">
    <citation type="submission" date="2019-03" db="EMBL/GenBank/DDBJ databases">
        <title>Genomic Encyclopedia of Type Strains, Phase IV (KMG-IV): sequencing the most valuable type-strain genomes for metagenomic binning, comparative biology and taxonomic classification.</title>
        <authorList>
            <person name="Goeker M."/>
        </authorList>
    </citation>
    <scope>NUCLEOTIDE SEQUENCE [LARGE SCALE GENOMIC DNA]</scope>
    <source>
        <strain evidence="6 7">DSM 45765</strain>
    </source>
</reference>
<organism evidence="6 7">
    <name type="scientific">Tamaricihabitans halophyticus</name>
    <dbReference type="NCBI Taxonomy" id="1262583"/>
    <lineage>
        <taxon>Bacteria</taxon>
        <taxon>Bacillati</taxon>
        <taxon>Actinomycetota</taxon>
        <taxon>Actinomycetes</taxon>
        <taxon>Pseudonocardiales</taxon>
        <taxon>Pseudonocardiaceae</taxon>
        <taxon>Tamaricihabitans</taxon>
    </lineage>
</organism>
<sequence length="262" mass="29024">MAKREKGGFWVGCAAVLFYPLSWLGRRIYRGTERIPRDGSALLVMNHVSHLDPAVDAVFVHRCKRVPRFMAKDSLFRIPIFGKILGGAGSIPVYRGTSDARASLRAAREALSDDKIVLIYPEGTISKDPEGWPMRARTGVARLALDTDAPVIPVARWGTNHIWNGYTKKFRPLPRKTMYHIVGEPVDLSAYRDQPQSNEVLREVTDLLMVRVRELLAEARAEEAPEEFYSPGRSGKSKSGESQSGESQSGESQSGDGDPTAK</sequence>
<dbReference type="GO" id="GO:0005886">
    <property type="term" value="C:plasma membrane"/>
    <property type="evidence" value="ECO:0007669"/>
    <property type="project" value="TreeGrafter"/>
</dbReference>
<proteinExistence type="predicted"/>
<evidence type="ECO:0000259" key="5">
    <source>
        <dbReference type="SMART" id="SM00563"/>
    </source>
</evidence>
<evidence type="ECO:0000313" key="7">
    <source>
        <dbReference type="Proteomes" id="UP000294911"/>
    </source>
</evidence>
<dbReference type="Proteomes" id="UP000294911">
    <property type="component" value="Unassembled WGS sequence"/>
</dbReference>
<dbReference type="Pfam" id="PF01553">
    <property type="entry name" value="Acyltransferase"/>
    <property type="match status" value="1"/>
</dbReference>
<keyword evidence="4" id="KW-0472">Membrane</keyword>
<keyword evidence="7" id="KW-1185">Reference proteome</keyword>
<protein>
    <submittedName>
        <fullName evidence="6">1-acyl-sn-glycerol-3-phosphate acyltransferase</fullName>
    </submittedName>
</protein>
<evidence type="ECO:0000256" key="2">
    <source>
        <dbReference type="ARBA" id="ARBA00023315"/>
    </source>
</evidence>
<keyword evidence="2 6" id="KW-0012">Acyltransferase</keyword>
<dbReference type="GO" id="GO:0006654">
    <property type="term" value="P:phosphatidic acid biosynthetic process"/>
    <property type="evidence" value="ECO:0007669"/>
    <property type="project" value="TreeGrafter"/>
</dbReference>
<dbReference type="GO" id="GO:0003841">
    <property type="term" value="F:1-acylglycerol-3-phosphate O-acyltransferase activity"/>
    <property type="evidence" value="ECO:0007669"/>
    <property type="project" value="TreeGrafter"/>
</dbReference>
<dbReference type="SMART" id="SM00563">
    <property type="entry name" value="PlsC"/>
    <property type="match status" value="1"/>
</dbReference>
<evidence type="ECO:0000256" key="1">
    <source>
        <dbReference type="ARBA" id="ARBA00022679"/>
    </source>
</evidence>
<dbReference type="RefSeq" id="WP_132877899.1">
    <property type="nucleotide sequence ID" value="NZ_SLXQ01000006.1"/>
</dbReference>
<dbReference type="CDD" id="cd07989">
    <property type="entry name" value="LPLAT_AGPAT-like"/>
    <property type="match status" value="1"/>
</dbReference>
<feature type="compositionally biased region" description="Low complexity" evidence="3">
    <location>
        <begin position="240"/>
        <end position="255"/>
    </location>
</feature>
<evidence type="ECO:0000256" key="3">
    <source>
        <dbReference type="SAM" id="MobiDB-lite"/>
    </source>
</evidence>
<dbReference type="AlphaFoldDB" id="A0A4R2QQN4"/>
<comment type="caution">
    <text evidence="6">The sequence shown here is derived from an EMBL/GenBank/DDBJ whole genome shotgun (WGS) entry which is preliminary data.</text>
</comment>
<keyword evidence="1 6" id="KW-0808">Transferase</keyword>
<dbReference type="SUPFAM" id="SSF69593">
    <property type="entry name" value="Glycerol-3-phosphate (1)-acyltransferase"/>
    <property type="match status" value="1"/>
</dbReference>